<dbReference type="Proteomes" id="UP001187192">
    <property type="component" value="Unassembled WGS sequence"/>
</dbReference>
<proteinExistence type="predicted"/>
<name>A0AA88EFI8_FICCA</name>
<evidence type="ECO:0000313" key="3">
    <source>
        <dbReference type="Proteomes" id="UP001187192"/>
    </source>
</evidence>
<evidence type="ECO:0000313" key="1">
    <source>
        <dbReference type="EMBL" id="GMN73123.1"/>
    </source>
</evidence>
<sequence length="37" mass="3875">MGGSRFAIQELPESLPRVDAVGLGFIPAGYQLEATAL</sequence>
<accession>A0AA88EFI8</accession>
<reference evidence="1" key="1">
    <citation type="submission" date="2023-07" db="EMBL/GenBank/DDBJ databases">
        <title>draft genome sequence of fig (Ficus carica).</title>
        <authorList>
            <person name="Takahashi T."/>
            <person name="Nishimura K."/>
        </authorList>
    </citation>
    <scope>NUCLEOTIDE SEQUENCE</scope>
</reference>
<gene>
    <name evidence="1" type="ORF">TIFTF001_054279</name>
    <name evidence="2" type="ORF">TIFTF001_054282</name>
</gene>
<comment type="caution">
    <text evidence="1">The sequence shown here is derived from an EMBL/GenBank/DDBJ whole genome shotgun (WGS) entry which is preliminary data.</text>
</comment>
<dbReference type="EMBL" id="BTGU01014273">
    <property type="protein sequence ID" value="GMN73123.1"/>
    <property type="molecule type" value="Genomic_DNA"/>
</dbReference>
<dbReference type="AlphaFoldDB" id="A0AA88EFI8"/>
<evidence type="ECO:0000313" key="2">
    <source>
        <dbReference type="EMBL" id="GMN73144.1"/>
    </source>
</evidence>
<protein>
    <submittedName>
        <fullName evidence="1">Uncharacterized protein</fullName>
    </submittedName>
</protein>
<keyword evidence="3" id="KW-1185">Reference proteome</keyword>
<organism evidence="1 3">
    <name type="scientific">Ficus carica</name>
    <name type="common">Common fig</name>
    <dbReference type="NCBI Taxonomy" id="3494"/>
    <lineage>
        <taxon>Eukaryota</taxon>
        <taxon>Viridiplantae</taxon>
        <taxon>Streptophyta</taxon>
        <taxon>Embryophyta</taxon>
        <taxon>Tracheophyta</taxon>
        <taxon>Spermatophyta</taxon>
        <taxon>Magnoliopsida</taxon>
        <taxon>eudicotyledons</taxon>
        <taxon>Gunneridae</taxon>
        <taxon>Pentapetalae</taxon>
        <taxon>rosids</taxon>
        <taxon>fabids</taxon>
        <taxon>Rosales</taxon>
        <taxon>Moraceae</taxon>
        <taxon>Ficeae</taxon>
        <taxon>Ficus</taxon>
    </lineage>
</organism>
<dbReference type="EMBL" id="BTGU01014277">
    <property type="protein sequence ID" value="GMN73144.1"/>
    <property type="molecule type" value="Genomic_DNA"/>
</dbReference>